<protein>
    <submittedName>
        <fullName evidence="1">Uncharacterized protein</fullName>
    </submittedName>
</protein>
<reference evidence="1 2" key="1">
    <citation type="journal article" date="2016" name="Genome Biol. Evol.">
        <title>Divergent and convergent evolution of fungal pathogenicity.</title>
        <authorList>
            <person name="Shang Y."/>
            <person name="Xiao G."/>
            <person name="Zheng P."/>
            <person name="Cen K."/>
            <person name="Zhan S."/>
            <person name="Wang C."/>
        </authorList>
    </citation>
    <scope>NUCLEOTIDE SEQUENCE [LARGE SCALE GENOMIC DNA]</scope>
    <source>
        <strain evidence="1 2">RCEF 2490</strain>
    </source>
</reference>
<evidence type="ECO:0000313" key="1">
    <source>
        <dbReference type="EMBL" id="KZZ92597.1"/>
    </source>
</evidence>
<evidence type="ECO:0000313" key="2">
    <source>
        <dbReference type="Proteomes" id="UP000078544"/>
    </source>
</evidence>
<dbReference type="EMBL" id="AZGY01000015">
    <property type="protein sequence ID" value="KZZ92597.1"/>
    <property type="molecule type" value="Genomic_DNA"/>
</dbReference>
<dbReference type="Proteomes" id="UP000078544">
    <property type="component" value="Unassembled WGS sequence"/>
</dbReference>
<comment type="caution">
    <text evidence="1">The sequence shown here is derived from an EMBL/GenBank/DDBJ whole genome shotgun (WGS) entry which is preliminary data.</text>
</comment>
<organism evidence="1 2">
    <name type="scientific">Moelleriella libera RCEF 2490</name>
    <dbReference type="NCBI Taxonomy" id="1081109"/>
    <lineage>
        <taxon>Eukaryota</taxon>
        <taxon>Fungi</taxon>
        <taxon>Dikarya</taxon>
        <taxon>Ascomycota</taxon>
        <taxon>Pezizomycotina</taxon>
        <taxon>Sordariomycetes</taxon>
        <taxon>Hypocreomycetidae</taxon>
        <taxon>Hypocreales</taxon>
        <taxon>Clavicipitaceae</taxon>
        <taxon>Moelleriella</taxon>
    </lineage>
</organism>
<sequence length="124" mass="13798">MGTINEVGFLLSDSGRLSRISHLDTGHTVCLDGPHGRNLELWNYETVIFPAKGMGIAGVLSSALALIDRRNQDIALKKNAQSADRLFWDLTRKVAIVWMLESNDQQNWAAPLLKILKGLEQDQV</sequence>
<dbReference type="OrthoDB" id="5244652at2759"/>
<dbReference type="InterPro" id="IPR039261">
    <property type="entry name" value="FNR_nucleotide-bd"/>
</dbReference>
<dbReference type="Gene3D" id="3.40.50.80">
    <property type="entry name" value="Nucleotide-binding domain of ferredoxin-NADP reductase (FNR) module"/>
    <property type="match status" value="1"/>
</dbReference>
<proteinExistence type="predicted"/>
<keyword evidence="2" id="KW-1185">Reference proteome</keyword>
<accession>A0A167ZFL6</accession>
<dbReference type="AlphaFoldDB" id="A0A167ZFL6"/>
<gene>
    <name evidence="1" type="ORF">AAL_06223</name>
</gene>
<name>A0A167ZFL6_9HYPO</name>